<gene>
    <name evidence="3" type="ORF">NQT62_03490</name>
</gene>
<evidence type="ECO:0000256" key="1">
    <source>
        <dbReference type="SAM" id="MobiDB-lite"/>
    </source>
</evidence>
<proteinExistence type="predicted"/>
<feature type="compositionally biased region" description="Low complexity" evidence="1">
    <location>
        <begin position="34"/>
        <end position="45"/>
    </location>
</feature>
<evidence type="ECO:0000256" key="2">
    <source>
        <dbReference type="SAM" id="SignalP"/>
    </source>
</evidence>
<dbReference type="Pfam" id="PF11604">
    <property type="entry name" value="CusF_Ec"/>
    <property type="match status" value="1"/>
</dbReference>
<keyword evidence="4" id="KW-1185">Reference proteome</keyword>
<dbReference type="InterPro" id="IPR042230">
    <property type="entry name" value="CusF_sf"/>
</dbReference>
<comment type="caution">
    <text evidence="3">The sequence shown here is derived from an EMBL/GenBank/DDBJ whole genome shotgun (WGS) entry which is preliminary data.</text>
</comment>
<dbReference type="InterPro" id="IPR021647">
    <property type="entry name" value="CusF_Ec"/>
</dbReference>
<feature type="chain" id="PRO_5046349537" evidence="2">
    <location>
        <begin position="26"/>
        <end position="116"/>
    </location>
</feature>
<dbReference type="Proteomes" id="UP001204142">
    <property type="component" value="Unassembled WGS sequence"/>
</dbReference>
<feature type="region of interest" description="Disordered" evidence="1">
    <location>
        <begin position="29"/>
        <end position="50"/>
    </location>
</feature>
<evidence type="ECO:0000313" key="3">
    <source>
        <dbReference type="EMBL" id="MCQ8895503.1"/>
    </source>
</evidence>
<feature type="signal peptide" evidence="2">
    <location>
        <begin position="1"/>
        <end position="25"/>
    </location>
</feature>
<evidence type="ECO:0000313" key="4">
    <source>
        <dbReference type="Proteomes" id="UP001204142"/>
    </source>
</evidence>
<keyword evidence="2" id="KW-0732">Signal</keyword>
<sequence length="116" mass="12502">MNIRQSICFTALALSASALPLLVQAAGDHQHSHGASAQQGAPAAADFTEGEIRKVNKSTGKLTIKHGEIKNIQMPPMTMVFEVADKAMLDSVKEGDKIKFKARQDGSKLTVTEIQR</sequence>
<dbReference type="RefSeq" id="WP_256763179.1">
    <property type="nucleotide sequence ID" value="NZ_JANIGO010000001.1"/>
</dbReference>
<reference evidence="3 4" key="1">
    <citation type="submission" date="2022-07" db="EMBL/GenBank/DDBJ databases">
        <authorList>
            <person name="Xamxidin M."/>
            <person name="Wu M."/>
        </authorList>
    </citation>
    <scope>NUCLEOTIDE SEQUENCE [LARGE SCALE GENOMIC DNA]</scope>
    <source>
        <strain evidence="3 4">NBRC 111650</strain>
    </source>
</reference>
<dbReference type="EMBL" id="JANIGO010000001">
    <property type="protein sequence ID" value="MCQ8895503.1"/>
    <property type="molecule type" value="Genomic_DNA"/>
</dbReference>
<protein>
    <submittedName>
        <fullName evidence="3">Copper-binding protein</fullName>
    </submittedName>
</protein>
<accession>A0ABT1WDA1</accession>
<dbReference type="Gene3D" id="2.40.50.320">
    <property type="entry name" value="Copper binding periplasmic protein CusF"/>
    <property type="match status" value="1"/>
</dbReference>
<organism evidence="3 4">
    <name type="scientific">Limnobacter humi</name>
    <dbReference type="NCBI Taxonomy" id="1778671"/>
    <lineage>
        <taxon>Bacteria</taxon>
        <taxon>Pseudomonadati</taxon>
        <taxon>Pseudomonadota</taxon>
        <taxon>Betaproteobacteria</taxon>
        <taxon>Burkholderiales</taxon>
        <taxon>Burkholderiaceae</taxon>
        <taxon>Limnobacter</taxon>
    </lineage>
</organism>
<name>A0ABT1WDA1_9BURK</name>